<reference evidence="3 4" key="1">
    <citation type="submission" date="2018-11" db="EMBL/GenBank/DDBJ databases">
        <title>Sequencing the genomes of 1000 actinobacteria strains.</title>
        <authorList>
            <person name="Klenk H.-P."/>
        </authorList>
    </citation>
    <scope>NUCLEOTIDE SEQUENCE [LARGE SCALE GENOMIC DNA]</scope>
    <source>
        <strain evidence="3 4">DSM 14418</strain>
    </source>
</reference>
<dbReference type="Gene3D" id="3.40.50.2300">
    <property type="match status" value="1"/>
</dbReference>
<feature type="modified residue" description="4-aspartylphosphate" evidence="1">
    <location>
        <position position="74"/>
    </location>
</feature>
<accession>A0A3N4Z9U2</accession>
<name>A0A3N4Z9U2_9MICO</name>
<sequence>MTSTETGSDPSANDERTVDLLVYSDDADTRRAVIESVGRRPAKGLPRVRWTESATHAGVVNKVEQGSFAVLVLDGEAAKVGGMAIARQLKDEIYNCPPVLILTGRPQDAWLATWAEADAIVAAPLDPIELQEAVAGLLRATAAP</sequence>
<proteinExistence type="predicted"/>
<comment type="caution">
    <text evidence="3">The sequence shown here is derived from an EMBL/GenBank/DDBJ whole genome shotgun (WGS) entry which is preliminary data.</text>
</comment>
<dbReference type="RefSeq" id="WP_123919060.1">
    <property type="nucleotide sequence ID" value="NZ_RKRA01000001.1"/>
</dbReference>
<evidence type="ECO:0000256" key="1">
    <source>
        <dbReference type="PROSITE-ProRule" id="PRU00169"/>
    </source>
</evidence>
<dbReference type="AlphaFoldDB" id="A0A3N4Z9U2"/>
<keyword evidence="1" id="KW-0597">Phosphoprotein</keyword>
<dbReference type="OrthoDB" id="3395459at2"/>
<evidence type="ECO:0000313" key="3">
    <source>
        <dbReference type="EMBL" id="RPF28676.1"/>
    </source>
</evidence>
<protein>
    <recommendedName>
        <fullName evidence="2">Response regulatory domain-containing protein</fullName>
    </recommendedName>
</protein>
<dbReference type="EMBL" id="RKRA01000001">
    <property type="protein sequence ID" value="RPF28676.1"/>
    <property type="molecule type" value="Genomic_DNA"/>
</dbReference>
<gene>
    <name evidence="3" type="ORF">EDD32_3215</name>
</gene>
<keyword evidence="4" id="KW-1185">Reference proteome</keyword>
<dbReference type="Proteomes" id="UP000280726">
    <property type="component" value="Unassembled WGS sequence"/>
</dbReference>
<organism evidence="3 4">
    <name type="scientific">Georgenia muralis</name>
    <dbReference type="NCBI Taxonomy" id="154117"/>
    <lineage>
        <taxon>Bacteria</taxon>
        <taxon>Bacillati</taxon>
        <taxon>Actinomycetota</taxon>
        <taxon>Actinomycetes</taxon>
        <taxon>Micrococcales</taxon>
        <taxon>Bogoriellaceae</taxon>
        <taxon>Georgenia</taxon>
    </lineage>
</organism>
<dbReference type="PROSITE" id="PS50110">
    <property type="entry name" value="RESPONSE_REGULATORY"/>
    <property type="match status" value="1"/>
</dbReference>
<dbReference type="GO" id="GO:0000160">
    <property type="term" value="P:phosphorelay signal transduction system"/>
    <property type="evidence" value="ECO:0007669"/>
    <property type="project" value="InterPro"/>
</dbReference>
<dbReference type="SUPFAM" id="SSF52172">
    <property type="entry name" value="CheY-like"/>
    <property type="match status" value="1"/>
</dbReference>
<feature type="domain" description="Response regulatory" evidence="2">
    <location>
        <begin position="19"/>
        <end position="138"/>
    </location>
</feature>
<dbReference type="InterPro" id="IPR001789">
    <property type="entry name" value="Sig_transdc_resp-reg_receiver"/>
</dbReference>
<evidence type="ECO:0000313" key="4">
    <source>
        <dbReference type="Proteomes" id="UP000280726"/>
    </source>
</evidence>
<dbReference type="InterPro" id="IPR011006">
    <property type="entry name" value="CheY-like_superfamily"/>
</dbReference>
<evidence type="ECO:0000259" key="2">
    <source>
        <dbReference type="PROSITE" id="PS50110"/>
    </source>
</evidence>